<dbReference type="HOGENOM" id="CLU_044100_0_0_1"/>
<feature type="transmembrane region" description="Helical" evidence="1">
    <location>
        <begin position="89"/>
        <end position="112"/>
    </location>
</feature>
<dbReference type="KEGG" id="tve:TRV_07634"/>
<keyword evidence="3" id="KW-1185">Reference proteome</keyword>
<feature type="transmembrane region" description="Helical" evidence="1">
    <location>
        <begin position="124"/>
        <end position="146"/>
    </location>
</feature>
<feature type="transmembrane region" description="Helical" evidence="1">
    <location>
        <begin position="6"/>
        <end position="22"/>
    </location>
</feature>
<protein>
    <recommendedName>
        <fullName evidence="4">Integral membrane protein</fullName>
    </recommendedName>
</protein>
<dbReference type="AlphaFoldDB" id="D4DKB3"/>
<dbReference type="PANTHER" id="PTHR33048:SF146">
    <property type="entry name" value="INTEGRAL MEMBRANE PROTEIN"/>
    <property type="match status" value="1"/>
</dbReference>
<keyword evidence="1" id="KW-0812">Transmembrane</keyword>
<keyword evidence="1" id="KW-1133">Transmembrane helix</keyword>
<evidence type="ECO:0000313" key="2">
    <source>
        <dbReference type="EMBL" id="EFE37700.1"/>
    </source>
</evidence>
<gene>
    <name evidence="2" type="ORF">TRV_07634</name>
</gene>
<name>D4DKB3_TRIVH</name>
<dbReference type="InterPro" id="IPR052337">
    <property type="entry name" value="SAT4-like"/>
</dbReference>
<proteinExistence type="predicted"/>
<dbReference type="GeneID" id="9580041"/>
<evidence type="ECO:0008006" key="4">
    <source>
        <dbReference type="Google" id="ProtNLM"/>
    </source>
</evidence>
<dbReference type="RefSeq" id="XP_003018345.1">
    <property type="nucleotide sequence ID" value="XM_003018299.1"/>
</dbReference>
<accession>D4DKB3</accession>
<evidence type="ECO:0000313" key="3">
    <source>
        <dbReference type="Proteomes" id="UP000008383"/>
    </source>
</evidence>
<organism evidence="2 3">
    <name type="scientific">Trichophyton verrucosum (strain HKI 0517)</name>
    <dbReference type="NCBI Taxonomy" id="663202"/>
    <lineage>
        <taxon>Eukaryota</taxon>
        <taxon>Fungi</taxon>
        <taxon>Dikarya</taxon>
        <taxon>Ascomycota</taxon>
        <taxon>Pezizomycotina</taxon>
        <taxon>Eurotiomycetes</taxon>
        <taxon>Eurotiomycetidae</taxon>
        <taxon>Onygenales</taxon>
        <taxon>Arthrodermataceae</taxon>
        <taxon>Trichophyton</taxon>
    </lineage>
</organism>
<dbReference type="OrthoDB" id="444631at2759"/>
<dbReference type="PANTHER" id="PTHR33048">
    <property type="entry name" value="PTH11-LIKE INTEGRAL MEMBRANE PROTEIN (AFU_ORTHOLOGUE AFUA_5G11245)"/>
    <property type="match status" value="1"/>
</dbReference>
<keyword evidence="1" id="KW-0472">Membrane</keyword>
<dbReference type="EMBL" id="ACYE01000463">
    <property type="protein sequence ID" value="EFE37700.1"/>
    <property type="molecule type" value="Genomic_DNA"/>
</dbReference>
<feature type="transmembrane region" description="Helical" evidence="1">
    <location>
        <begin position="267"/>
        <end position="289"/>
    </location>
</feature>
<reference evidence="3" key="1">
    <citation type="journal article" date="2011" name="Genome Biol.">
        <title>Comparative and functional genomics provide insights into the pathogenicity of dermatophytic fungi.</title>
        <authorList>
            <person name="Burmester A."/>
            <person name="Shelest E."/>
            <person name="Gloeckner G."/>
            <person name="Heddergott C."/>
            <person name="Schindler S."/>
            <person name="Staib P."/>
            <person name="Heidel A."/>
            <person name="Felder M."/>
            <person name="Petzold A."/>
            <person name="Szafranski K."/>
            <person name="Feuermann M."/>
            <person name="Pedruzzi I."/>
            <person name="Priebe S."/>
            <person name="Groth M."/>
            <person name="Winkler R."/>
            <person name="Li W."/>
            <person name="Kniemeyer O."/>
            <person name="Schroeckh V."/>
            <person name="Hertweck C."/>
            <person name="Hube B."/>
            <person name="White T.C."/>
            <person name="Platzer M."/>
            <person name="Guthke R."/>
            <person name="Heitman J."/>
            <person name="Woestemeyer J."/>
            <person name="Zipfel P.F."/>
            <person name="Monod M."/>
            <person name="Brakhage A.A."/>
        </authorList>
    </citation>
    <scope>NUCLEOTIDE SEQUENCE [LARGE SCALE GENOMIC DNA]</scope>
    <source>
        <strain evidence="3">HKI 0517</strain>
    </source>
</reference>
<feature type="transmembrane region" description="Helical" evidence="1">
    <location>
        <begin position="207"/>
        <end position="223"/>
    </location>
</feature>
<feature type="transmembrane region" description="Helical" evidence="1">
    <location>
        <begin position="235"/>
        <end position="255"/>
    </location>
</feature>
<feature type="transmembrane region" description="Helical" evidence="1">
    <location>
        <begin position="34"/>
        <end position="55"/>
    </location>
</feature>
<comment type="caution">
    <text evidence="2">The sequence shown here is derived from an EMBL/GenBank/DDBJ whole genome shotgun (WGS) entry which is preliminary data.</text>
</comment>
<sequence>MKISTVTLFVVCWIAAIARAYIRLQVQKQFSWDDLFLAIAFCCLSIALAVFYTVAIDKMYLTLAVQYGETAGISLPQDIIQITFDYQKWIQVTTVMLWLAIMSVKFSFLALFKNLVKGILPLSRYWWVVTILNIGILGYGSVVTHISCPYYYTLKNCEHKQFKISRINRCANLRSSYMFDPVWPETSVSISFHTPSIGPVGRRFEKFMVSLVLFIPVHLIWTVRVRRMQKLGLTLSLCLTILMSIVTIIRGAGVYYKGLVDTNWETYWVIICAEIGICLAAATCFRSFFIARKEYRAISVQKPSKYRWEDRWYRMGAGLFKGRVVVDEIPRSLSRQATGLPQLKVQTTTSQPIGITALPRLPSPQVSAFSQPTTSPQSSVFIFD</sequence>
<evidence type="ECO:0000256" key="1">
    <source>
        <dbReference type="SAM" id="Phobius"/>
    </source>
</evidence>
<dbReference type="Proteomes" id="UP000008383">
    <property type="component" value="Unassembled WGS sequence"/>
</dbReference>